<sequence>MGKKTYTTVVTEAPKVEPKKKITKKNRVWDDLPAESKLDFIDPVDEKGDVDGNGNVEVVAADHGESMMDKEEIVSSESQDEESEDEEDEDELFIKAS</sequence>
<protein>
    <submittedName>
        <fullName evidence="1">Uncharacterized protein</fullName>
    </submittedName>
</protein>
<dbReference type="Proteomes" id="UP001234297">
    <property type="component" value="Chromosome 3"/>
</dbReference>
<gene>
    <name evidence="1" type="ORF">MRB53_009356</name>
</gene>
<evidence type="ECO:0000313" key="1">
    <source>
        <dbReference type="EMBL" id="KAJ8635089.1"/>
    </source>
</evidence>
<organism evidence="1 2">
    <name type="scientific">Persea americana</name>
    <name type="common">Avocado</name>
    <dbReference type="NCBI Taxonomy" id="3435"/>
    <lineage>
        <taxon>Eukaryota</taxon>
        <taxon>Viridiplantae</taxon>
        <taxon>Streptophyta</taxon>
        <taxon>Embryophyta</taxon>
        <taxon>Tracheophyta</taxon>
        <taxon>Spermatophyta</taxon>
        <taxon>Magnoliopsida</taxon>
        <taxon>Magnoliidae</taxon>
        <taxon>Laurales</taxon>
        <taxon>Lauraceae</taxon>
        <taxon>Persea</taxon>
    </lineage>
</organism>
<proteinExistence type="predicted"/>
<name>A0ACC2LNS8_PERAE</name>
<comment type="caution">
    <text evidence="1">The sequence shown here is derived from an EMBL/GenBank/DDBJ whole genome shotgun (WGS) entry which is preliminary data.</text>
</comment>
<dbReference type="EMBL" id="CM056811">
    <property type="protein sequence ID" value="KAJ8635089.1"/>
    <property type="molecule type" value="Genomic_DNA"/>
</dbReference>
<accession>A0ACC2LNS8</accession>
<reference evidence="1 2" key="1">
    <citation type="journal article" date="2022" name="Hortic Res">
        <title>A haplotype resolved chromosomal level avocado genome allows analysis of novel avocado genes.</title>
        <authorList>
            <person name="Nath O."/>
            <person name="Fletcher S.J."/>
            <person name="Hayward A."/>
            <person name="Shaw L.M."/>
            <person name="Masouleh A.K."/>
            <person name="Furtado A."/>
            <person name="Henry R.J."/>
            <person name="Mitter N."/>
        </authorList>
    </citation>
    <scope>NUCLEOTIDE SEQUENCE [LARGE SCALE GENOMIC DNA]</scope>
    <source>
        <strain evidence="2">cv. Hass</strain>
    </source>
</reference>
<evidence type="ECO:0000313" key="2">
    <source>
        <dbReference type="Proteomes" id="UP001234297"/>
    </source>
</evidence>
<keyword evidence="2" id="KW-1185">Reference proteome</keyword>